<accession>A0AAV4BWV6</accession>
<evidence type="ECO:0000313" key="3">
    <source>
        <dbReference type="Proteomes" id="UP000735302"/>
    </source>
</evidence>
<proteinExistence type="predicted"/>
<reference evidence="2 3" key="1">
    <citation type="journal article" date="2021" name="Elife">
        <title>Chloroplast acquisition without the gene transfer in kleptoplastic sea slugs, Plakobranchus ocellatus.</title>
        <authorList>
            <person name="Maeda T."/>
            <person name="Takahashi S."/>
            <person name="Yoshida T."/>
            <person name="Shimamura S."/>
            <person name="Takaki Y."/>
            <person name="Nagai Y."/>
            <person name="Toyoda A."/>
            <person name="Suzuki Y."/>
            <person name="Arimoto A."/>
            <person name="Ishii H."/>
            <person name="Satoh N."/>
            <person name="Nishiyama T."/>
            <person name="Hasebe M."/>
            <person name="Maruyama T."/>
            <person name="Minagawa J."/>
            <person name="Obokata J."/>
            <person name="Shigenobu S."/>
        </authorList>
    </citation>
    <scope>NUCLEOTIDE SEQUENCE [LARGE SCALE GENOMIC DNA]</scope>
</reference>
<gene>
    <name evidence="2" type="ORF">PoB_005005700</name>
</gene>
<comment type="caution">
    <text evidence="2">The sequence shown here is derived from an EMBL/GenBank/DDBJ whole genome shotgun (WGS) entry which is preliminary data.</text>
</comment>
<dbReference type="Proteomes" id="UP000735302">
    <property type="component" value="Unassembled WGS sequence"/>
</dbReference>
<sequence length="113" mass="11849">MVTRSGARAGVGSRTAVKTRAKWALGGYTRKIRNRIGGESGNGDTGGSDCGSGDKVGAWKGVRAEMQTRRGAKGERRNEGESGEMVVAREWAGVGDLGGSECDDRSGDRSRSE</sequence>
<protein>
    <submittedName>
        <fullName evidence="2">Uncharacterized protein</fullName>
    </submittedName>
</protein>
<feature type="compositionally biased region" description="Gly residues" evidence="1">
    <location>
        <begin position="38"/>
        <end position="50"/>
    </location>
</feature>
<name>A0AAV4BWV6_9GAST</name>
<dbReference type="EMBL" id="BLXT01005511">
    <property type="protein sequence ID" value="GFO23552.1"/>
    <property type="molecule type" value="Genomic_DNA"/>
</dbReference>
<keyword evidence="3" id="KW-1185">Reference proteome</keyword>
<feature type="region of interest" description="Disordered" evidence="1">
    <location>
        <begin position="33"/>
        <end position="59"/>
    </location>
</feature>
<evidence type="ECO:0000256" key="1">
    <source>
        <dbReference type="SAM" id="MobiDB-lite"/>
    </source>
</evidence>
<feature type="region of interest" description="Disordered" evidence="1">
    <location>
        <begin position="90"/>
        <end position="113"/>
    </location>
</feature>
<feature type="compositionally biased region" description="Basic and acidic residues" evidence="1">
    <location>
        <begin position="102"/>
        <end position="113"/>
    </location>
</feature>
<evidence type="ECO:0000313" key="2">
    <source>
        <dbReference type="EMBL" id="GFO23552.1"/>
    </source>
</evidence>
<organism evidence="2 3">
    <name type="scientific">Plakobranchus ocellatus</name>
    <dbReference type="NCBI Taxonomy" id="259542"/>
    <lineage>
        <taxon>Eukaryota</taxon>
        <taxon>Metazoa</taxon>
        <taxon>Spiralia</taxon>
        <taxon>Lophotrochozoa</taxon>
        <taxon>Mollusca</taxon>
        <taxon>Gastropoda</taxon>
        <taxon>Heterobranchia</taxon>
        <taxon>Euthyneura</taxon>
        <taxon>Panpulmonata</taxon>
        <taxon>Sacoglossa</taxon>
        <taxon>Placobranchoidea</taxon>
        <taxon>Plakobranchidae</taxon>
        <taxon>Plakobranchus</taxon>
    </lineage>
</organism>
<dbReference type="AlphaFoldDB" id="A0AAV4BWV6"/>